<proteinExistence type="predicted"/>
<name>A0ABZ3BNS4_BURPY</name>
<dbReference type="InterPro" id="IPR002514">
    <property type="entry name" value="Transposase_8"/>
</dbReference>
<reference evidence="1 2" key="1">
    <citation type="submission" date="2024-04" db="EMBL/GenBank/DDBJ databases">
        <title>Biological Control Activity of Plant Growth Promoting Rhizobacteria Burkholderia pyrrocinia BX1 against Tobacco black shank Introduction Tobacco black shank (TBS) caused by the oomycete Phytophthora. nicotianae (P. nicotianae) has become a destructive soil.</title>
        <authorList>
            <person name="Liu X."/>
            <person name="Shu C."/>
        </authorList>
    </citation>
    <scope>NUCLEOTIDE SEQUENCE [LARGE SCALE GENOMIC DNA]</scope>
    <source>
        <strain evidence="1 2">BX1</strain>
    </source>
</reference>
<dbReference type="NCBIfam" id="NF047595">
    <property type="entry name" value="IS66_ISRel24_TnpA"/>
    <property type="match status" value="1"/>
</dbReference>
<dbReference type="InterPro" id="IPR036388">
    <property type="entry name" value="WH-like_DNA-bd_sf"/>
</dbReference>
<organism evidence="1 2">
    <name type="scientific">Burkholderia pyrrocinia</name>
    <name type="common">Pseudomonas pyrrocinia</name>
    <dbReference type="NCBI Taxonomy" id="60550"/>
    <lineage>
        <taxon>Bacteria</taxon>
        <taxon>Pseudomonadati</taxon>
        <taxon>Pseudomonadota</taxon>
        <taxon>Betaproteobacteria</taxon>
        <taxon>Burkholderiales</taxon>
        <taxon>Burkholderiaceae</taxon>
        <taxon>Burkholderia</taxon>
        <taxon>Burkholderia cepacia complex</taxon>
    </lineage>
</organism>
<gene>
    <name evidence="1" type="ORF">WN985_29580</name>
</gene>
<dbReference type="EMBL" id="CP150850">
    <property type="protein sequence ID" value="WZW56661.1"/>
    <property type="molecule type" value="Genomic_DNA"/>
</dbReference>
<sequence length="120" mass="13274">MEIKAQGRRRGSKNYTNEFRTQVVAETRDPTRSLAEVARAHGLNANLVSKWRRDQEQEATSASAPVELFLPVQMASPPIPEPVRSSGLVIECRGVRVCFEGKPESDVLRLVLTSLLEVGS</sequence>
<dbReference type="Gene3D" id="1.10.10.10">
    <property type="entry name" value="Winged helix-like DNA-binding domain superfamily/Winged helix DNA-binding domain"/>
    <property type="match status" value="1"/>
</dbReference>
<accession>A0ABZ3BNS4</accession>
<dbReference type="InterPro" id="IPR010921">
    <property type="entry name" value="Trp_repressor/repl_initiator"/>
</dbReference>
<dbReference type="SUPFAM" id="SSF48295">
    <property type="entry name" value="TrpR-like"/>
    <property type="match status" value="1"/>
</dbReference>
<evidence type="ECO:0000313" key="2">
    <source>
        <dbReference type="Proteomes" id="UP001484179"/>
    </source>
</evidence>
<keyword evidence="2" id="KW-1185">Reference proteome</keyword>
<protein>
    <submittedName>
        <fullName evidence="1">Transposase</fullName>
    </submittedName>
</protein>
<evidence type="ECO:0000313" key="1">
    <source>
        <dbReference type="EMBL" id="WZW56661.1"/>
    </source>
</evidence>
<dbReference type="Proteomes" id="UP001484179">
    <property type="component" value="Chromosome 2"/>
</dbReference>
<dbReference type="Pfam" id="PF01527">
    <property type="entry name" value="HTH_Tnp_1"/>
    <property type="match status" value="1"/>
</dbReference>
<dbReference type="RefSeq" id="WP_080410267.1">
    <property type="nucleotide sequence ID" value="NZ_CP150850.1"/>
</dbReference>